<name>A0ACB9KY52_9MYRT</name>
<dbReference type="Proteomes" id="UP001057402">
    <property type="component" value="Chromosome 12"/>
</dbReference>
<keyword evidence="2" id="KW-1185">Reference proteome</keyword>
<organism evidence="1 2">
    <name type="scientific">Melastoma candidum</name>
    <dbReference type="NCBI Taxonomy" id="119954"/>
    <lineage>
        <taxon>Eukaryota</taxon>
        <taxon>Viridiplantae</taxon>
        <taxon>Streptophyta</taxon>
        <taxon>Embryophyta</taxon>
        <taxon>Tracheophyta</taxon>
        <taxon>Spermatophyta</taxon>
        <taxon>Magnoliopsida</taxon>
        <taxon>eudicotyledons</taxon>
        <taxon>Gunneridae</taxon>
        <taxon>Pentapetalae</taxon>
        <taxon>rosids</taxon>
        <taxon>malvids</taxon>
        <taxon>Myrtales</taxon>
        <taxon>Melastomataceae</taxon>
        <taxon>Melastomatoideae</taxon>
        <taxon>Melastomateae</taxon>
        <taxon>Melastoma</taxon>
    </lineage>
</organism>
<comment type="caution">
    <text evidence="1">The sequence shown here is derived from an EMBL/GenBank/DDBJ whole genome shotgun (WGS) entry which is preliminary data.</text>
</comment>
<evidence type="ECO:0000313" key="2">
    <source>
        <dbReference type="Proteomes" id="UP001057402"/>
    </source>
</evidence>
<dbReference type="EMBL" id="CM042891">
    <property type="protein sequence ID" value="KAI4302184.1"/>
    <property type="molecule type" value="Genomic_DNA"/>
</dbReference>
<sequence length="431" mass="45504">MRRPVPMAISVVRPFFVLSVMLGLLLMPCDGRLPTGGSPGKTLQVFQKKIPNLAKMLDKVGKRIRRHQSNNAGPPVSNPTMSGASSEAAIFLVTVGLGTPPVTLQLELSTGSDWTWTQCTPCATSCYSQTDPYFNPSYSTSYANVSCSSSTCTLFSGPSNPVPCSGQTCDYSIIYGDGSNSTGWVATDTLTLGSDLMIPNYLFGCGQNNGLYAGSFDGFLGLANTSVSLVSQTTSQFGKYFAYCLPYSSDSTGFLTFGGSNSTGFIFTPLVLLPQYPYLYGIQIIGISVGGIPLPASSLNLLVNAHAIIDSGTVITRLPPTVYDALRTAVRASLANYTTAPAVSILDTCYDFSKVQTIPDPNIGISFQGVGLTLGTTGAFYVVSSSQRCLAFAANGDDSDLIIYGNIQQRTWEIAYDVAGGSLGFSPNACA</sequence>
<protein>
    <submittedName>
        <fullName evidence="1">Uncharacterized protein</fullName>
    </submittedName>
</protein>
<accession>A0ACB9KY52</accession>
<gene>
    <name evidence="1" type="ORF">MLD38_037965</name>
</gene>
<reference evidence="2" key="1">
    <citation type="journal article" date="2023" name="Front. Plant Sci.">
        <title>Chromosomal-level genome assembly of Melastoma candidum provides insights into trichome evolution.</title>
        <authorList>
            <person name="Zhong Y."/>
            <person name="Wu W."/>
            <person name="Sun C."/>
            <person name="Zou P."/>
            <person name="Liu Y."/>
            <person name="Dai S."/>
            <person name="Zhou R."/>
        </authorList>
    </citation>
    <scope>NUCLEOTIDE SEQUENCE [LARGE SCALE GENOMIC DNA]</scope>
</reference>
<evidence type="ECO:0000313" key="1">
    <source>
        <dbReference type="EMBL" id="KAI4302184.1"/>
    </source>
</evidence>
<proteinExistence type="predicted"/>